<keyword evidence="3" id="KW-1185">Reference proteome</keyword>
<evidence type="ECO:0000313" key="2">
    <source>
        <dbReference type="EMBL" id="KAK3675906.1"/>
    </source>
</evidence>
<organism evidence="2 3">
    <name type="scientific">Recurvomyces mirabilis</name>
    <dbReference type="NCBI Taxonomy" id="574656"/>
    <lineage>
        <taxon>Eukaryota</taxon>
        <taxon>Fungi</taxon>
        <taxon>Dikarya</taxon>
        <taxon>Ascomycota</taxon>
        <taxon>Pezizomycotina</taxon>
        <taxon>Dothideomycetes</taxon>
        <taxon>Dothideomycetidae</taxon>
        <taxon>Mycosphaerellales</taxon>
        <taxon>Teratosphaeriaceae</taxon>
        <taxon>Recurvomyces</taxon>
    </lineage>
</organism>
<gene>
    <name evidence="2" type="ORF">LTR78_004098</name>
</gene>
<comment type="caution">
    <text evidence="2">The sequence shown here is derived from an EMBL/GenBank/DDBJ whole genome shotgun (WGS) entry which is preliminary data.</text>
</comment>
<feature type="compositionally biased region" description="Low complexity" evidence="1">
    <location>
        <begin position="993"/>
        <end position="1022"/>
    </location>
</feature>
<dbReference type="AlphaFoldDB" id="A0AAE0WQB5"/>
<feature type="compositionally biased region" description="Basic residues" evidence="1">
    <location>
        <begin position="899"/>
        <end position="911"/>
    </location>
</feature>
<accession>A0AAE0WQB5</accession>
<protein>
    <submittedName>
        <fullName evidence="2">Uncharacterized protein</fullName>
    </submittedName>
</protein>
<feature type="compositionally biased region" description="Basic residues" evidence="1">
    <location>
        <begin position="442"/>
        <end position="452"/>
    </location>
</feature>
<feature type="region of interest" description="Disordered" evidence="1">
    <location>
        <begin position="373"/>
        <end position="719"/>
    </location>
</feature>
<evidence type="ECO:0000313" key="3">
    <source>
        <dbReference type="Proteomes" id="UP001274830"/>
    </source>
</evidence>
<feature type="region of interest" description="Disordered" evidence="1">
    <location>
        <begin position="751"/>
        <end position="805"/>
    </location>
</feature>
<proteinExistence type="predicted"/>
<feature type="region of interest" description="Disordered" evidence="1">
    <location>
        <begin position="1126"/>
        <end position="1146"/>
    </location>
</feature>
<evidence type="ECO:0000256" key="1">
    <source>
        <dbReference type="SAM" id="MobiDB-lite"/>
    </source>
</evidence>
<feature type="region of interest" description="Disordered" evidence="1">
    <location>
        <begin position="839"/>
        <end position="1089"/>
    </location>
</feature>
<name>A0AAE0WQB5_9PEZI</name>
<dbReference type="EMBL" id="JAUTXT010000012">
    <property type="protein sequence ID" value="KAK3675906.1"/>
    <property type="molecule type" value="Genomic_DNA"/>
</dbReference>
<feature type="compositionally biased region" description="Acidic residues" evidence="1">
    <location>
        <begin position="385"/>
        <end position="399"/>
    </location>
</feature>
<dbReference type="Proteomes" id="UP001274830">
    <property type="component" value="Unassembled WGS sequence"/>
</dbReference>
<feature type="compositionally biased region" description="Basic and acidic residues" evidence="1">
    <location>
        <begin position="855"/>
        <end position="864"/>
    </location>
</feature>
<feature type="compositionally biased region" description="Basic and acidic residues" evidence="1">
    <location>
        <begin position="930"/>
        <end position="942"/>
    </location>
</feature>
<feature type="compositionally biased region" description="Acidic residues" evidence="1">
    <location>
        <begin position="955"/>
        <end position="964"/>
    </location>
</feature>
<feature type="compositionally biased region" description="Basic and acidic residues" evidence="1">
    <location>
        <begin position="640"/>
        <end position="651"/>
    </location>
</feature>
<feature type="compositionally biased region" description="Low complexity" evidence="1">
    <location>
        <begin position="915"/>
        <end position="929"/>
    </location>
</feature>
<reference evidence="2" key="1">
    <citation type="submission" date="2023-07" db="EMBL/GenBank/DDBJ databases">
        <title>Black Yeasts Isolated from many extreme environments.</title>
        <authorList>
            <person name="Coleine C."/>
            <person name="Stajich J.E."/>
            <person name="Selbmann L."/>
        </authorList>
    </citation>
    <scope>NUCLEOTIDE SEQUENCE</scope>
    <source>
        <strain evidence="2">CCFEE 5485</strain>
    </source>
</reference>
<feature type="compositionally biased region" description="Basic and acidic residues" evidence="1">
    <location>
        <begin position="564"/>
        <end position="579"/>
    </location>
</feature>
<feature type="compositionally biased region" description="Basic residues" evidence="1">
    <location>
        <begin position="678"/>
        <end position="689"/>
    </location>
</feature>
<sequence length="1188" mass="125922">MDATGQGFHAQWQPTDTTHLAPTNLPLARVRRAWERKAISPLSRVGRSKIWKRAAVRPVIATTTTIDLADQVVGGGGDDVLVGVNGKRGRGAGSPLKSVKKVKLDCGGGVGSGVVVKVSRWEEPGSPGRRIVTRSSAGLADIVALAEEGEEGEQVEEEEEEEGDVTVEVFDQDGQLVEGAEGAEEDEQSWSDVEVELEKDEEGAFEHPMTHLPHAMSHNVDTSTWASSEGNEMVEKAAEDEEEIAANTTISLPVKSAPILSAPSEVILPEGFVSPAKQRRKLGPRSSRTVSAARRQTLPVQFAPAVIATARQNSAPVEVEAVQMEEPREEVGKLGAEELDLHMEEQEGAAQAHDGATNIEMVQEAEVDDVVPIGDNEVEAAATNDEWEDIGEEDDEEQQSEGQDVPSEEEEVSHTQSDMLAPQEDKLQSSPAASTEGPHPRPPLRRSPRRKSSSPLKQSTVFDHTEKPHLVAFTPLKRVQDMPYNDHFTNPPEQESETHSQETPPTDLLPRAISAPPEEEPLQISPRKASSNKPPRISDDTALLQAFLHRAAAEKNKTSRRRLSASEKESLTNRRDSDTVRQALASPGTGKGMDTVLGELDVNTFLSPRKAEKGLEGLEGGGMDWEGGKEGVKGDQVTDDLARSEDVLKETDGDDTPADPTPASAGPDPVPEEELATRRTRSGRERKKPQVYSQPQSQPQQPQHPTFLAATSVDSASGPVPAALVPSRITIRGTASATDFHVKRSEAQELAVVTRSNTRKNKGGSTMPRGRIGGLNKEWLVEDEREAEGGGGGEGEDGGGVDAGVDAEVRDAVVGVDERKKKKRKTLTWSETLVSFYQGGTADPETSQLSDEPEEKMPWERGADFDPTVEILEVEEPSKKKVKVAKKAVPAVETPSKPKAQKPGKMRKLQKGGRTASSSATAPAPAAAAPEKDMVAIRHTDVEMAIPAAAAAEQKEEEEGEEEEGARKDEKAKPVSKARRSRIATPAKGRGMANSASNSALLPSDLNLAPTTISVSGTTTTTMEKKGPLLATAAASKKRGAVSASRLPAPGSISAPPAQPAPAPALGLISSPAKKPRSTTSAPSTVAGAPKLDFSAAETFKPTFTFTTAENDTAAAAATVPVLGLMSPAKKPRGRPMGSGLGTEAGAHGKLLGAVGEERDAGAGSGVGLGVALGLGASPAKRSRRRVG</sequence>
<feature type="region of interest" description="Disordered" evidence="1">
    <location>
        <begin position="1"/>
        <end position="20"/>
    </location>
</feature>
<feature type="compositionally biased region" description="Low complexity" evidence="1">
    <location>
        <begin position="690"/>
        <end position="705"/>
    </location>
</feature>